<feature type="domain" description="RNA polymerase sigma-70 region 2" evidence="6">
    <location>
        <begin position="30"/>
        <end position="98"/>
    </location>
</feature>
<dbReference type="InterPro" id="IPR013324">
    <property type="entry name" value="RNA_pol_sigma_r3/r4-like"/>
</dbReference>
<organism evidence="8 9">
    <name type="scientific">Curtobacterium luteum</name>
    <dbReference type="NCBI Taxonomy" id="33881"/>
    <lineage>
        <taxon>Bacteria</taxon>
        <taxon>Bacillati</taxon>
        <taxon>Actinomycetota</taxon>
        <taxon>Actinomycetes</taxon>
        <taxon>Micrococcales</taxon>
        <taxon>Microbacteriaceae</taxon>
        <taxon>Curtobacterium</taxon>
    </lineage>
</organism>
<keyword evidence="5" id="KW-0804">Transcription</keyword>
<comment type="caution">
    <text evidence="8">The sequence shown here is derived from an EMBL/GenBank/DDBJ whole genome shotgun (WGS) entry which is preliminary data.</text>
</comment>
<dbReference type="AlphaFoldDB" id="A0A175RM17"/>
<evidence type="ECO:0000256" key="3">
    <source>
        <dbReference type="ARBA" id="ARBA00023082"/>
    </source>
</evidence>
<dbReference type="Gene3D" id="1.10.10.10">
    <property type="entry name" value="Winged helix-like DNA-binding domain superfamily/Winged helix DNA-binding domain"/>
    <property type="match status" value="1"/>
</dbReference>
<dbReference type="PANTHER" id="PTHR43133:SF8">
    <property type="entry name" value="RNA POLYMERASE SIGMA FACTOR HI_1459-RELATED"/>
    <property type="match status" value="1"/>
</dbReference>
<sequence length="193" mass="21667">MNTPRGPGTVPDTALVAAVATGDGEAYTALLDRHSRAVFRYAWGLADERSDVDDIVQETFLVAWRRRKDIGVVGASALPWLLTTTRFVAMNANRQRRSTRTDEVDEHSGASEAWYRQVAHDEAVQQLRWVRAEIAALDSPDRELCELCLLQGRSYDEAAAMLGLTTTNARKRIQRSRAKLRSSRALHEMEQTL</sequence>
<dbReference type="Pfam" id="PF04542">
    <property type="entry name" value="Sigma70_r2"/>
    <property type="match status" value="1"/>
</dbReference>
<dbReference type="STRING" id="33881.NS184_10885"/>
<dbReference type="InterPro" id="IPR036388">
    <property type="entry name" value="WH-like_DNA-bd_sf"/>
</dbReference>
<evidence type="ECO:0008006" key="10">
    <source>
        <dbReference type="Google" id="ProtNLM"/>
    </source>
</evidence>
<evidence type="ECO:0000313" key="8">
    <source>
        <dbReference type="EMBL" id="KTR04717.1"/>
    </source>
</evidence>
<evidence type="ECO:0000256" key="4">
    <source>
        <dbReference type="ARBA" id="ARBA00023125"/>
    </source>
</evidence>
<name>A0A175RM17_9MICO</name>
<evidence type="ECO:0000259" key="6">
    <source>
        <dbReference type="Pfam" id="PF04542"/>
    </source>
</evidence>
<dbReference type="GO" id="GO:0016987">
    <property type="term" value="F:sigma factor activity"/>
    <property type="evidence" value="ECO:0007669"/>
    <property type="project" value="UniProtKB-KW"/>
</dbReference>
<keyword evidence="4" id="KW-0238">DNA-binding</keyword>
<proteinExistence type="inferred from homology"/>
<comment type="similarity">
    <text evidence="1">Belongs to the sigma-70 factor family. ECF subfamily.</text>
</comment>
<dbReference type="InterPro" id="IPR014284">
    <property type="entry name" value="RNA_pol_sigma-70_dom"/>
</dbReference>
<dbReference type="PATRIC" id="fig|33881.3.peg.2569"/>
<dbReference type="SUPFAM" id="SSF88946">
    <property type="entry name" value="Sigma2 domain of RNA polymerase sigma factors"/>
    <property type="match status" value="1"/>
</dbReference>
<evidence type="ECO:0000313" key="9">
    <source>
        <dbReference type="Proteomes" id="UP000078252"/>
    </source>
</evidence>
<gene>
    <name evidence="8" type="ORF">NS184_10885</name>
</gene>
<dbReference type="EMBL" id="LDQC01000060">
    <property type="protein sequence ID" value="KTR04717.1"/>
    <property type="molecule type" value="Genomic_DNA"/>
</dbReference>
<dbReference type="GO" id="GO:0006352">
    <property type="term" value="P:DNA-templated transcription initiation"/>
    <property type="evidence" value="ECO:0007669"/>
    <property type="project" value="InterPro"/>
</dbReference>
<feature type="domain" description="RNA polymerase sigma factor 70 region 4 type 2" evidence="7">
    <location>
        <begin position="128"/>
        <end position="180"/>
    </location>
</feature>
<dbReference type="GO" id="GO:0003677">
    <property type="term" value="F:DNA binding"/>
    <property type="evidence" value="ECO:0007669"/>
    <property type="project" value="UniProtKB-KW"/>
</dbReference>
<dbReference type="InterPro" id="IPR039425">
    <property type="entry name" value="RNA_pol_sigma-70-like"/>
</dbReference>
<dbReference type="InterPro" id="IPR013325">
    <property type="entry name" value="RNA_pol_sigma_r2"/>
</dbReference>
<keyword evidence="2" id="KW-0805">Transcription regulation</keyword>
<reference evidence="8 9" key="1">
    <citation type="journal article" date="2016" name="Front. Microbiol.">
        <title>Genomic Resource of Rice Seed Associated Bacteria.</title>
        <authorList>
            <person name="Midha S."/>
            <person name="Bansal K."/>
            <person name="Sharma S."/>
            <person name="Kumar N."/>
            <person name="Patil P.P."/>
            <person name="Chaudhry V."/>
            <person name="Patil P.B."/>
        </authorList>
    </citation>
    <scope>NUCLEOTIDE SEQUENCE [LARGE SCALE GENOMIC DNA]</scope>
    <source>
        <strain evidence="8 9">NS184</strain>
    </source>
</reference>
<dbReference type="InterPro" id="IPR013249">
    <property type="entry name" value="RNA_pol_sigma70_r4_t2"/>
</dbReference>
<dbReference type="InterPro" id="IPR007627">
    <property type="entry name" value="RNA_pol_sigma70_r2"/>
</dbReference>
<evidence type="ECO:0000256" key="5">
    <source>
        <dbReference type="ARBA" id="ARBA00023163"/>
    </source>
</evidence>
<dbReference type="RefSeq" id="WP_058726132.1">
    <property type="nucleotide sequence ID" value="NZ_LDQC01000060.1"/>
</dbReference>
<dbReference type="Gene3D" id="1.10.1740.10">
    <property type="match status" value="1"/>
</dbReference>
<dbReference type="NCBIfam" id="TIGR02937">
    <property type="entry name" value="sigma70-ECF"/>
    <property type="match status" value="1"/>
</dbReference>
<evidence type="ECO:0000256" key="1">
    <source>
        <dbReference type="ARBA" id="ARBA00010641"/>
    </source>
</evidence>
<dbReference type="PANTHER" id="PTHR43133">
    <property type="entry name" value="RNA POLYMERASE ECF-TYPE SIGMA FACTO"/>
    <property type="match status" value="1"/>
</dbReference>
<dbReference type="Proteomes" id="UP000078252">
    <property type="component" value="Unassembled WGS sequence"/>
</dbReference>
<evidence type="ECO:0000256" key="2">
    <source>
        <dbReference type="ARBA" id="ARBA00023015"/>
    </source>
</evidence>
<keyword evidence="3" id="KW-0731">Sigma factor</keyword>
<dbReference type="SUPFAM" id="SSF88659">
    <property type="entry name" value="Sigma3 and sigma4 domains of RNA polymerase sigma factors"/>
    <property type="match status" value="1"/>
</dbReference>
<protein>
    <recommendedName>
        <fullName evidence="10">RNA polymerase sigma factor</fullName>
    </recommendedName>
</protein>
<dbReference type="Pfam" id="PF08281">
    <property type="entry name" value="Sigma70_r4_2"/>
    <property type="match status" value="1"/>
</dbReference>
<accession>A0A175RM17</accession>
<evidence type="ECO:0000259" key="7">
    <source>
        <dbReference type="Pfam" id="PF08281"/>
    </source>
</evidence>